<dbReference type="PROSITE" id="PS51203">
    <property type="entry name" value="CS"/>
    <property type="match status" value="1"/>
</dbReference>
<dbReference type="Gene3D" id="4.10.1130.20">
    <property type="match status" value="2"/>
</dbReference>
<feature type="domain" description="CHORD" evidence="6">
    <location>
        <begin position="191"/>
        <end position="250"/>
    </location>
</feature>
<keyword evidence="1" id="KW-0479">Metal-binding</keyword>
<keyword evidence="7" id="KW-1185">Reference proteome</keyword>
<keyword evidence="3" id="KW-0862">Zinc</keyword>
<feature type="compositionally biased region" description="Basic and acidic residues" evidence="4">
    <location>
        <begin position="115"/>
        <end position="128"/>
    </location>
</feature>
<gene>
    <name evidence="8" type="primary">LOC101895458</name>
</gene>
<dbReference type="GeneID" id="101895458"/>
<dbReference type="PANTHER" id="PTHR46983">
    <property type="entry name" value="CYSTEINE AND HISTIDINE-RICH DOMAIN-CONTAINING PROTEIN 1"/>
    <property type="match status" value="1"/>
</dbReference>
<feature type="domain" description="CHORD" evidence="6">
    <location>
        <begin position="50"/>
        <end position="109"/>
    </location>
</feature>
<dbReference type="PROSITE" id="PS51401">
    <property type="entry name" value="CHORD"/>
    <property type="match status" value="2"/>
</dbReference>
<dbReference type="Proteomes" id="UP001652621">
    <property type="component" value="Unplaced"/>
</dbReference>
<dbReference type="InterPro" id="IPR007052">
    <property type="entry name" value="CS_dom"/>
</dbReference>
<dbReference type="SUPFAM" id="SSF49764">
    <property type="entry name" value="HSP20-like chaperones"/>
    <property type="match status" value="1"/>
</dbReference>
<dbReference type="PANTHER" id="PTHR46983:SF3">
    <property type="entry name" value="CHPADIPLOID STATE MAINTENANCE PROTEIN CHPA"/>
    <property type="match status" value="1"/>
</dbReference>
<evidence type="ECO:0000313" key="8">
    <source>
        <dbReference type="RefSeq" id="XP_011291198.2"/>
    </source>
</evidence>
<dbReference type="KEGG" id="mde:101895458"/>
<dbReference type="GO" id="GO:0046872">
    <property type="term" value="F:metal ion binding"/>
    <property type="evidence" value="ECO:0007669"/>
    <property type="project" value="UniProtKB-KW"/>
</dbReference>
<dbReference type="CDD" id="cd06488">
    <property type="entry name" value="p23_melusin_like"/>
    <property type="match status" value="1"/>
</dbReference>
<dbReference type="Gene3D" id="2.60.40.790">
    <property type="match status" value="1"/>
</dbReference>
<dbReference type="Pfam" id="PF04969">
    <property type="entry name" value="CS"/>
    <property type="match status" value="1"/>
</dbReference>
<protein>
    <submittedName>
        <fullName evidence="8">Cysteine and histidine-rich domain-containing protein morgana isoform X1</fullName>
    </submittedName>
</protein>
<dbReference type="VEuPathDB" id="VectorBase:MDOMA2_011014"/>
<evidence type="ECO:0000259" key="5">
    <source>
        <dbReference type="PROSITE" id="PS51203"/>
    </source>
</evidence>
<name>A0A9J7D479_MUSDO</name>
<evidence type="ECO:0000256" key="1">
    <source>
        <dbReference type="ARBA" id="ARBA00022723"/>
    </source>
</evidence>
<feature type="domain" description="CS" evidence="5">
    <location>
        <begin position="261"/>
        <end position="352"/>
    </location>
</feature>
<dbReference type="AlphaFoldDB" id="A0A9J7D479"/>
<feature type="region of interest" description="Disordered" evidence="4">
    <location>
        <begin position="350"/>
        <end position="381"/>
    </location>
</feature>
<feature type="region of interest" description="Disordered" evidence="4">
    <location>
        <begin position="109"/>
        <end position="128"/>
    </location>
</feature>
<dbReference type="InterPro" id="IPR008978">
    <property type="entry name" value="HSP20-like_chaperone"/>
</dbReference>
<sequence length="407" mass="45745">MEKQIFILIPTAVKHCAHFTTGSRNIRNFCYSYSSEQLKDNKKARKMQRCYNRGCGQEFDPEKNNDESCRHHPGAPFFHDAYKGWSCCNKKSVDFTEFLSIKGCTLSKHSNIKPPEPEKPSKEDKDLKEEVVEVRAPIKEALPRPPVETAMTAITATVAPALKELIDNLVTKDPAQSEVNGTDEVAVGTSCKNSGCTYSYTGTSTDNGTCQYHSGVPIFHEGMKYWSCCQRKTSDFAVFMAQQGCVNGQHKWVKDNDDKRVVQCRYDWHQTATNVIVSIYAKKYHYAKSTVEVNPIRLHAILVFPDQENAKFELDLELRGIINVEKTTAHMYGTKLEITMPKAEPGSWAKLDFPREKLPPPVKPGQPLPQKTSAATDSDDEFNLDDIESVSHGVTLTELASKKPDLD</sequence>
<evidence type="ECO:0000256" key="3">
    <source>
        <dbReference type="ARBA" id="ARBA00022833"/>
    </source>
</evidence>
<dbReference type="InterPro" id="IPR007051">
    <property type="entry name" value="CHORD_dom"/>
</dbReference>
<accession>A0A9J7D479</accession>
<dbReference type="RefSeq" id="XP_011291198.2">
    <property type="nucleotide sequence ID" value="XM_011292896.3"/>
</dbReference>
<evidence type="ECO:0000259" key="6">
    <source>
        <dbReference type="PROSITE" id="PS51401"/>
    </source>
</evidence>
<organism evidence="7 8">
    <name type="scientific">Musca domestica</name>
    <name type="common">House fly</name>
    <dbReference type="NCBI Taxonomy" id="7370"/>
    <lineage>
        <taxon>Eukaryota</taxon>
        <taxon>Metazoa</taxon>
        <taxon>Ecdysozoa</taxon>
        <taxon>Arthropoda</taxon>
        <taxon>Hexapoda</taxon>
        <taxon>Insecta</taxon>
        <taxon>Pterygota</taxon>
        <taxon>Neoptera</taxon>
        <taxon>Endopterygota</taxon>
        <taxon>Diptera</taxon>
        <taxon>Brachycera</taxon>
        <taxon>Muscomorpha</taxon>
        <taxon>Muscoidea</taxon>
        <taxon>Muscidae</taxon>
        <taxon>Musca</taxon>
    </lineage>
</organism>
<dbReference type="InterPro" id="IPR039790">
    <property type="entry name" value="CHRD1"/>
</dbReference>
<evidence type="ECO:0000256" key="2">
    <source>
        <dbReference type="ARBA" id="ARBA00022737"/>
    </source>
</evidence>
<proteinExistence type="predicted"/>
<evidence type="ECO:0000313" key="7">
    <source>
        <dbReference type="Proteomes" id="UP001652621"/>
    </source>
</evidence>
<evidence type="ECO:0000256" key="4">
    <source>
        <dbReference type="SAM" id="MobiDB-lite"/>
    </source>
</evidence>
<dbReference type="OrthoDB" id="10261079at2759"/>
<dbReference type="Pfam" id="PF04968">
    <property type="entry name" value="CHORD"/>
    <property type="match status" value="2"/>
</dbReference>
<keyword evidence="2" id="KW-0677">Repeat</keyword>
<reference evidence="8" key="1">
    <citation type="submission" date="2025-08" db="UniProtKB">
        <authorList>
            <consortium name="RefSeq"/>
        </authorList>
    </citation>
    <scope>IDENTIFICATION</scope>
    <source>
        <strain evidence="8">Aabys</strain>
        <tissue evidence="8">Whole body</tissue>
    </source>
</reference>